<dbReference type="EMBL" id="BMUE01000023">
    <property type="protein sequence ID" value="GGW79555.1"/>
    <property type="molecule type" value="Genomic_DNA"/>
</dbReference>
<sequence length="137" mass="15169">MLRINHTNPDDYTLYPGFDVPIFVARHPVTGHFYATQDRENHLMWIAPEGGTVRQIPVPARHGTTPVGMVAGDKAVWVTLLGDRRTGTGVFGRIDHDDQVTWFRLTGEGLQASLLHLALDPPHRPDCACCPGRAAHQ</sequence>
<keyword evidence="2" id="KW-1185">Reference proteome</keyword>
<evidence type="ECO:0000313" key="2">
    <source>
        <dbReference type="Proteomes" id="UP000620224"/>
    </source>
</evidence>
<dbReference type="Proteomes" id="UP000620224">
    <property type="component" value="Unassembled WGS sequence"/>
</dbReference>
<dbReference type="InterPro" id="IPR015943">
    <property type="entry name" value="WD40/YVTN_repeat-like_dom_sf"/>
</dbReference>
<dbReference type="AlphaFoldDB" id="A0A918JGB7"/>
<comment type="caution">
    <text evidence="1">The sequence shown here is derived from an EMBL/GenBank/DDBJ whole genome shotgun (WGS) entry which is preliminary data.</text>
</comment>
<dbReference type="SUPFAM" id="SSF63825">
    <property type="entry name" value="YWTD domain"/>
    <property type="match status" value="1"/>
</dbReference>
<reference evidence="1" key="2">
    <citation type="submission" date="2020-09" db="EMBL/GenBank/DDBJ databases">
        <authorList>
            <person name="Sun Q."/>
            <person name="Ohkuma M."/>
        </authorList>
    </citation>
    <scope>NUCLEOTIDE SEQUENCE</scope>
    <source>
        <strain evidence="1">JCM 4490</strain>
    </source>
</reference>
<dbReference type="Gene3D" id="2.130.10.10">
    <property type="entry name" value="YVTN repeat-like/Quinoprotein amine dehydrogenase"/>
    <property type="match status" value="1"/>
</dbReference>
<gene>
    <name evidence="1" type="ORF">GCM10010503_66480</name>
</gene>
<protein>
    <submittedName>
        <fullName evidence="1">Uncharacterized protein</fullName>
    </submittedName>
</protein>
<dbReference type="RefSeq" id="WP_190019106.1">
    <property type="nucleotide sequence ID" value="NZ_BMUE01000023.1"/>
</dbReference>
<evidence type="ECO:0000313" key="1">
    <source>
        <dbReference type="EMBL" id="GGW79555.1"/>
    </source>
</evidence>
<organism evidence="1 2">
    <name type="scientific">Streptomyces lucensis JCM 4490</name>
    <dbReference type="NCBI Taxonomy" id="1306176"/>
    <lineage>
        <taxon>Bacteria</taxon>
        <taxon>Bacillati</taxon>
        <taxon>Actinomycetota</taxon>
        <taxon>Actinomycetes</taxon>
        <taxon>Kitasatosporales</taxon>
        <taxon>Streptomycetaceae</taxon>
        <taxon>Streptomyces</taxon>
    </lineage>
</organism>
<name>A0A918JGB7_9ACTN</name>
<proteinExistence type="predicted"/>
<reference evidence="1" key="1">
    <citation type="journal article" date="2014" name="Int. J. Syst. Evol. Microbiol.">
        <title>Complete genome sequence of Corynebacterium casei LMG S-19264T (=DSM 44701T), isolated from a smear-ripened cheese.</title>
        <authorList>
            <consortium name="US DOE Joint Genome Institute (JGI-PGF)"/>
            <person name="Walter F."/>
            <person name="Albersmeier A."/>
            <person name="Kalinowski J."/>
            <person name="Ruckert C."/>
        </authorList>
    </citation>
    <scope>NUCLEOTIDE SEQUENCE</scope>
    <source>
        <strain evidence="1">JCM 4490</strain>
    </source>
</reference>
<accession>A0A918JGB7</accession>